<dbReference type="NCBIfam" id="TIGR02937">
    <property type="entry name" value="sigma70-ECF"/>
    <property type="match status" value="1"/>
</dbReference>
<keyword evidence="3" id="KW-0731">Sigma factor</keyword>
<dbReference type="Proteomes" id="UP000274920">
    <property type="component" value="Unassembled WGS sequence"/>
</dbReference>
<dbReference type="Gene3D" id="1.10.1740.10">
    <property type="match status" value="1"/>
</dbReference>
<keyword evidence="4" id="KW-0804">Transcription</keyword>
<evidence type="ECO:0000256" key="4">
    <source>
        <dbReference type="ARBA" id="ARBA00023163"/>
    </source>
</evidence>
<accession>A0A426DEA0</accession>
<dbReference type="InterPro" id="IPR036388">
    <property type="entry name" value="WH-like_DNA-bd_sf"/>
</dbReference>
<evidence type="ECO:0000256" key="1">
    <source>
        <dbReference type="ARBA" id="ARBA00010641"/>
    </source>
</evidence>
<evidence type="ECO:0000313" key="7">
    <source>
        <dbReference type="EMBL" id="RRK31150.1"/>
    </source>
</evidence>
<dbReference type="InterPro" id="IPR007627">
    <property type="entry name" value="RNA_pol_sigma70_r2"/>
</dbReference>
<dbReference type="SUPFAM" id="SSF88659">
    <property type="entry name" value="Sigma3 and sigma4 domains of RNA polymerase sigma factors"/>
    <property type="match status" value="1"/>
</dbReference>
<name>A0A426DEA0_9FIRM</name>
<dbReference type="SUPFAM" id="SSF88946">
    <property type="entry name" value="Sigma2 domain of RNA polymerase sigma factors"/>
    <property type="match status" value="1"/>
</dbReference>
<proteinExistence type="inferred from homology"/>
<dbReference type="AlphaFoldDB" id="A0A426DEA0"/>
<dbReference type="InterPro" id="IPR013325">
    <property type="entry name" value="RNA_pol_sigma_r2"/>
</dbReference>
<dbReference type="RefSeq" id="WP_125126886.1">
    <property type="nucleotide sequence ID" value="NZ_RHJS01000002.1"/>
</dbReference>
<keyword evidence="8" id="KW-1185">Reference proteome</keyword>
<dbReference type="PANTHER" id="PTHR43133:SF51">
    <property type="entry name" value="RNA POLYMERASE SIGMA FACTOR"/>
    <property type="match status" value="1"/>
</dbReference>
<dbReference type="Gene3D" id="1.10.10.10">
    <property type="entry name" value="Winged helix-like DNA-binding domain superfamily/Winged helix DNA-binding domain"/>
    <property type="match status" value="1"/>
</dbReference>
<dbReference type="EMBL" id="RHJS01000002">
    <property type="protein sequence ID" value="RRK31150.1"/>
    <property type="molecule type" value="Genomic_DNA"/>
</dbReference>
<dbReference type="CDD" id="cd06171">
    <property type="entry name" value="Sigma70_r4"/>
    <property type="match status" value="1"/>
</dbReference>
<feature type="domain" description="RNA polymerase sigma-70 region 2" evidence="5">
    <location>
        <begin position="22"/>
        <end position="88"/>
    </location>
</feature>
<dbReference type="GO" id="GO:0006352">
    <property type="term" value="P:DNA-templated transcription initiation"/>
    <property type="evidence" value="ECO:0007669"/>
    <property type="project" value="InterPro"/>
</dbReference>
<dbReference type="InterPro" id="IPR039425">
    <property type="entry name" value="RNA_pol_sigma-70-like"/>
</dbReference>
<gene>
    <name evidence="7" type="ORF">EBB54_07045</name>
</gene>
<dbReference type="Pfam" id="PF04542">
    <property type="entry name" value="Sigma70_r2"/>
    <property type="match status" value="1"/>
</dbReference>
<protein>
    <submittedName>
        <fullName evidence="7">Sigma-70 family RNA polymerase sigma factor</fullName>
    </submittedName>
</protein>
<evidence type="ECO:0000256" key="2">
    <source>
        <dbReference type="ARBA" id="ARBA00023015"/>
    </source>
</evidence>
<evidence type="ECO:0000259" key="5">
    <source>
        <dbReference type="Pfam" id="PF04542"/>
    </source>
</evidence>
<sequence length="187" mass="21721">MANLVKHVKLAQAGDSDAFVELIGQNRQTLYKTAMAILKNEADAVDAVQDTVLRCYENLRSLRDPRYFKTWLTRILINQCNRILRGRKNLVPLHEHPELEYQNPDTSIQEFLELLNLLKEPYRIVLYLYYVEEFTIREIAAILDMKENTVKTRLSRGRRCFKKLYLKESCASPNPAAYCPANPGSKK</sequence>
<organism evidence="7 8">
    <name type="scientific">Schaedlerella arabinosiphila</name>
    <dbReference type="NCBI Taxonomy" id="2044587"/>
    <lineage>
        <taxon>Bacteria</taxon>
        <taxon>Bacillati</taxon>
        <taxon>Bacillota</taxon>
        <taxon>Clostridia</taxon>
        <taxon>Lachnospirales</taxon>
        <taxon>Lachnospiraceae</taxon>
        <taxon>Schaedlerella</taxon>
    </lineage>
</organism>
<dbReference type="Pfam" id="PF08281">
    <property type="entry name" value="Sigma70_r4_2"/>
    <property type="match status" value="1"/>
</dbReference>
<reference evidence="7" key="1">
    <citation type="submission" date="2018-10" db="EMBL/GenBank/DDBJ databases">
        <title>Schaedlerella arabinophila gen. nov. sp. nov., isolated from the mouse intestinal tract and comparative analysis with the genome of the closely related altered Schaedler flora strain ASF502.</title>
        <authorList>
            <person name="Miyake S."/>
            <person name="Soh M."/>
            <person name="Seedorf H."/>
        </authorList>
    </citation>
    <scope>NUCLEOTIDE SEQUENCE [LARGE SCALE GENOMIC DNA]</scope>
    <source>
        <strain evidence="7">DSM 106076</strain>
    </source>
</reference>
<dbReference type="InterPro" id="IPR014284">
    <property type="entry name" value="RNA_pol_sigma-70_dom"/>
</dbReference>
<dbReference type="GO" id="GO:0003677">
    <property type="term" value="F:DNA binding"/>
    <property type="evidence" value="ECO:0007669"/>
    <property type="project" value="InterPro"/>
</dbReference>
<evidence type="ECO:0000313" key="8">
    <source>
        <dbReference type="Proteomes" id="UP000274920"/>
    </source>
</evidence>
<feature type="domain" description="RNA polymerase sigma factor 70 region 4 type 2" evidence="6">
    <location>
        <begin position="109"/>
        <end position="159"/>
    </location>
</feature>
<keyword evidence="2" id="KW-0805">Transcription regulation</keyword>
<comment type="similarity">
    <text evidence="1">Belongs to the sigma-70 factor family. ECF subfamily.</text>
</comment>
<dbReference type="InterPro" id="IPR013324">
    <property type="entry name" value="RNA_pol_sigma_r3/r4-like"/>
</dbReference>
<dbReference type="InterPro" id="IPR013249">
    <property type="entry name" value="RNA_pol_sigma70_r4_t2"/>
</dbReference>
<dbReference type="GO" id="GO:0016987">
    <property type="term" value="F:sigma factor activity"/>
    <property type="evidence" value="ECO:0007669"/>
    <property type="project" value="UniProtKB-KW"/>
</dbReference>
<evidence type="ECO:0000256" key="3">
    <source>
        <dbReference type="ARBA" id="ARBA00023082"/>
    </source>
</evidence>
<evidence type="ECO:0000259" key="6">
    <source>
        <dbReference type="Pfam" id="PF08281"/>
    </source>
</evidence>
<comment type="caution">
    <text evidence="7">The sequence shown here is derived from an EMBL/GenBank/DDBJ whole genome shotgun (WGS) entry which is preliminary data.</text>
</comment>
<dbReference type="PANTHER" id="PTHR43133">
    <property type="entry name" value="RNA POLYMERASE ECF-TYPE SIGMA FACTO"/>
    <property type="match status" value="1"/>
</dbReference>